<dbReference type="OrthoDB" id="693945at2759"/>
<name>A0A6P6B6K3_DURZI</name>
<gene>
    <name evidence="3" type="primary">LOC111315215</name>
</gene>
<sequence length="234" mass="25636">MLLKRSTLKPTARNLSFNQGIPPSMGTCFSSQIPILSESAPPSTAHVVSLNGDLHKYNLPMIVSQVLQTEAASSLPSSSIFLCNSDRLNYDDYIPALDFDHQLQANQIYFVLPISKLQQRLSSRDMAALAVKASVAIQNASKNDSHRRKKARISPVLLVAQSLPVPVVDKDDAPTAAAPVSSTKSIAKPKPQPHPRFSRSASIRKLQKYTSRRAKLAVRSFNQRLSTIYEGSAL</sequence>
<evidence type="ECO:0000313" key="3">
    <source>
        <dbReference type="RefSeq" id="XP_022772521.1"/>
    </source>
</evidence>
<evidence type="ECO:0000313" key="2">
    <source>
        <dbReference type="Proteomes" id="UP000515121"/>
    </source>
</evidence>
<dbReference type="Pfam" id="PF14009">
    <property type="entry name" value="PADRE"/>
    <property type="match status" value="1"/>
</dbReference>
<reference evidence="3" key="1">
    <citation type="submission" date="2025-08" db="UniProtKB">
        <authorList>
            <consortium name="RefSeq"/>
        </authorList>
    </citation>
    <scope>IDENTIFICATION</scope>
    <source>
        <tissue evidence="3">Fruit stalk</tissue>
    </source>
</reference>
<dbReference type="Proteomes" id="UP000515121">
    <property type="component" value="Unplaced"/>
</dbReference>
<dbReference type="KEGG" id="dzi:111315215"/>
<dbReference type="InterPro" id="IPR025322">
    <property type="entry name" value="PADRE_dom"/>
</dbReference>
<feature type="region of interest" description="Disordered" evidence="1">
    <location>
        <begin position="170"/>
        <end position="202"/>
    </location>
</feature>
<keyword evidence="2" id="KW-1185">Reference proteome</keyword>
<dbReference type="PANTHER" id="PTHR33052">
    <property type="entry name" value="DUF4228 DOMAIN PROTEIN-RELATED"/>
    <property type="match status" value="1"/>
</dbReference>
<dbReference type="AlphaFoldDB" id="A0A6P6B6K3"/>
<protein>
    <submittedName>
        <fullName evidence="3">Uncharacterized protein LOC111315215</fullName>
    </submittedName>
</protein>
<proteinExistence type="predicted"/>
<organism evidence="2 3">
    <name type="scientific">Durio zibethinus</name>
    <name type="common">Durian</name>
    <dbReference type="NCBI Taxonomy" id="66656"/>
    <lineage>
        <taxon>Eukaryota</taxon>
        <taxon>Viridiplantae</taxon>
        <taxon>Streptophyta</taxon>
        <taxon>Embryophyta</taxon>
        <taxon>Tracheophyta</taxon>
        <taxon>Spermatophyta</taxon>
        <taxon>Magnoliopsida</taxon>
        <taxon>eudicotyledons</taxon>
        <taxon>Gunneridae</taxon>
        <taxon>Pentapetalae</taxon>
        <taxon>rosids</taxon>
        <taxon>malvids</taxon>
        <taxon>Malvales</taxon>
        <taxon>Malvaceae</taxon>
        <taxon>Helicteroideae</taxon>
        <taxon>Durio</taxon>
    </lineage>
</organism>
<dbReference type="RefSeq" id="XP_022772521.1">
    <property type="nucleotide sequence ID" value="XM_022916786.1"/>
</dbReference>
<accession>A0A6P6B6K3</accession>
<dbReference type="GeneID" id="111315215"/>
<evidence type="ECO:0000256" key="1">
    <source>
        <dbReference type="SAM" id="MobiDB-lite"/>
    </source>
</evidence>